<dbReference type="EC" id="2.7.1.90" evidence="6"/>
<dbReference type="PANTHER" id="PTHR45770">
    <property type="entry name" value="ATP-DEPENDENT 6-PHOSPHOFRUCTOKINASE 1"/>
    <property type="match status" value="1"/>
</dbReference>
<keyword evidence="5 6" id="KW-0460">Magnesium</keyword>
<comment type="subunit">
    <text evidence="6">Homodimer.</text>
</comment>
<proteinExistence type="inferred from homology"/>
<evidence type="ECO:0000256" key="5">
    <source>
        <dbReference type="ARBA" id="ARBA00022842"/>
    </source>
</evidence>
<organism evidence="8 9">
    <name type="scientific">Alkalibacter saccharofermentans DSM 14828</name>
    <dbReference type="NCBI Taxonomy" id="1120975"/>
    <lineage>
        <taxon>Bacteria</taxon>
        <taxon>Bacillati</taxon>
        <taxon>Bacillota</taxon>
        <taxon>Clostridia</taxon>
        <taxon>Eubacteriales</taxon>
        <taxon>Eubacteriaceae</taxon>
        <taxon>Alkalibacter</taxon>
    </lineage>
</organism>
<evidence type="ECO:0000313" key="8">
    <source>
        <dbReference type="EMBL" id="SHE51882.1"/>
    </source>
</evidence>
<dbReference type="InterPro" id="IPR022953">
    <property type="entry name" value="ATP_PFK"/>
</dbReference>
<dbReference type="HAMAP" id="MF_01978">
    <property type="entry name" value="Phosphofructokinase_II_B2"/>
    <property type="match status" value="1"/>
</dbReference>
<dbReference type="UniPathway" id="UPA00109">
    <property type="reaction ID" value="UER00182"/>
</dbReference>
<keyword evidence="6" id="KW-0963">Cytoplasm</keyword>
<comment type="activity regulation">
    <text evidence="6">Non-allosteric.</text>
</comment>
<dbReference type="PIRSF" id="PIRSF036483">
    <property type="entry name" value="PFK_XF0274"/>
    <property type="match status" value="1"/>
</dbReference>
<evidence type="ECO:0000259" key="7">
    <source>
        <dbReference type="Pfam" id="PF00365"/>
    </source>
</evidence>
<dbReference type="PRINTS" id="PR00476">
    <property type="entry name" value="PHFRCTKINASE"/>
</dbReference>
<reference evidence="8 9" key="1">
    <citation type="submission" date="2016-11" db="EMBL/GenBank/DDBJ databases">
        <authorList>
            <person name="Jaros S."/>
            <person name="Januszkiewicz K."/>
            <person name="Wedrychowicz H."/>
        </authorList>
    </citation>
    <scope>NUCLEOTIDE SEQUENCE [LARGE SCALE GENOMIC DNA]</scope>
    <source>
        <strain evidence="8 9">DSM 14828</strain>
    </source>
</reference>
<keyword evidence="3 6" id="KW-0479">Metal-binding</keyword>
<keyword evidence="6" id="KW-0324">Glycolysis</keyword>
<comment type="caution">
    <text evidence="6">Lacks conserved residue(s) required for the propagation of feature annotation.</text>
</comment>
<gene>
    <name evidence="6" type="primary">pfp</name>
    <name evidence="8" type="ORF">SAMN02746064_00648</name>
</gene>
<feature type="site" description="Important for catalytic activity; stabilizes the transition state when the phosphoryl donor is PPi" evidence="6">
    <location>
        <position position="132"/>
    </location>
</feature>
<dbReference type="EMBL" id="FQTU01000003">
    <property type="protein sequence ID" value="SHE51882.1"/>
    <property type="molecule type" value="Genomic_DNA"/>
</dbReference>
<dbReference type="STRING" id="1120975.SAMN02746064_00648"/>
<dbReference type="GO" id="GO:0047334">
    <property type="term" value="F:diphosphate-fructose-6-phosphate 1-phosphotransferase activity"/>
    <property type="evidence" value="ECO:0007669"/>
    <property type="project" value="UniProtKB-EC"/>
</dbReference>
<dbReference type="GO" id="GO:0003872">
    <property type="term" value="F:6-phosphofructokinase activity"/>
    <property type="evidence" value="ECO:0007669"/>
    <property type="project" value="UniProtKB-UniRule"/>
</dbReference>
<dbReference type="InterPro" id="IPR000023">
    <property type="entry name" value="Phosphofructokinase_dom"/>
</dbReference>
<dbReference type="NCBIfam" id="NF010675">
    <property type="entry name" value="PRK14072.1"/>
    <property type="match status" value="1"/>
</dbReference>
<dbReference type="Gene3D" id="3.40.50.460">
    <property type="entry name" value="Phosphofructokinase domain"/>
    <property type="match status" value="1"/>
</dbReference>
<evidence type="ECO:0000313" key="9">
    <source>
        <dbReference type="Proteomes" id="UP000184251"/>
    </source>
</evidence>
<feature type="active site" description="Proton acceptor" evidence="6">
    <location>
        <position position="135"/>
    </location>
</feature>
<keyword evidence="4 6" id="KW-0418">Kinase</keyword>
<protein>
    <recommendedName>
        <fullName evidence="6">Pyrophosphate--fructose 6-phosphate 1-phosphotransferase</fullName>
        <ecNumber evidence="6">2.7.1.90</ecNumber>
    </recommendedName>
    <alternativeName>
        <fullName evidence="6">6-phosphofructokinase, pyrophosphate dependent</fullName>
    </alternativeName>
    <alternativeName>
        <fullName evidence="6">PPi-dependent phosphofructokinase</fullName>
        <shortName evidence="6">PPi-PFK</shortName>
    </alternativeName>
    <alternativeName>
        <fullName evidence="6">Pyrophosphate-dependent 6-phosphofructose-1-kinase</fullName>
    </alternativeName>
</protein>
<dbReference type="InterPro" id="IPR035966">
    <property type="entry name" value="PKF_sf"/>
</dbReference>
<comment type="pathway">
    <text evidence="6">Carbohydrate degradation; glycolysis; D-glyceraldehyde 3-phosphate and glycerone phosphate from D-glucose: step 3/4.</text>
</comment>
<evidence type="ECO:0000256" key="2">
    <source>
        <dbReference type="ARBA" id="ARBA00022679"/>
    </source>
</evidence>
<evidence type="ECO:0000256" key="4">
    <source>
        <dbReference type="ARBA" id="ARBA00022777"/>
    </source>
</evidence>
<evidence type="ECO:0000256" key="6">
    <source>
        <dbReference type="HAMAP-Rule" id="MF_01978"/>
    </source>
</evidence>
<dbReference type="RefSeq" id="WP_073269647.1">
    <property type="nucleotide sequence ID" value="NZ_FQTU01000003.1"/>
</dbReference>
<evidence type="ECO:0000256" key="1">
    <source>
        <dbReference type="ARBA" id="ARBA00001946"/>
    </source>
</evidence>
<dbReference type="GO" id="GO:0006002">
    <property type="term" value="P:fructose 6-phosphate metabolic process"/>
    <property type="evidence" value="ECO:0007669"/>
    <property type="project" value="InterPro"/>
</dbReference>
<comment type="subcellular location">
    <subcellularLocation>
        <location evidence="6">Cytoplasm</location>
    </subcellularLocation>
</comment>
<dbReference type="Gene3D" id="3.40.50.450">
    <property type="match status" value="1"/>
</dbReference>
<dbReference type="InterPro" id="IPR050929">
    <property type="entry name" value="PFKA"/>
</dbReference>
<dbReference type="GO" id="GO:0005737">
    <property type="term" value="C:cytoplasm"/>
    <property type="evidence" value="ECO:0007669"/>
    <property type="project" value="UniProtKB-SubCell"/>
</dbReference>
<feature type="binding site" evidence="6">
    <location>
        <position position="235"/>
    </location>
    <ligand>
        <name>substrate</name>
    </ligand>
</feature>
<feature type="binding site" evidence="6">
    <location>
        <position position="107"/>
    </location>
    <ligand>
        <name>Mg(2+)</name>
        <dbReference type="ChEBI" id="CHEBI:18420"/>
        <note>catalytic</note>
    </ligand>
</feature>
<comment type="catalytic activity">
    <reaction evidence="6">
        <text>beta-D-fructose 6-phosphate + diphosphate = beta-D-fructose 1,6-bisphosphate + phosphate + H(+)</text>
        <dbReference type="Rhea" id="RHEA:13613"/>
        <dbReference type="ChEBI" id="CHEBI:15378"/>
        <dbReference type="ChEBI" id="CHEBI:32966"/>
        <dbReference type="ChEBI" id="CHEBI:33019"/>
        <dbReference type="ChEBI" id="CHEBI:43474"/>
        <dbReference type="ChEBI" id="CHEBI:57634"/>
        <dbReference type="EC" id="2.7.1.90"/>
    </reaction>
</comment>
<comment type="cofactor">
    <cofactor evidence="1 6">
        <name>Mg(2+)</name>
        <dbReference type="ChEBI" id="CHEBI:18420"/>
    </cofactor>
</comment>
<comment type="function">
    <text evidence="6">Catalyzes the phosphorylation of D-fructose 6-phosphate, the first committing step of glycolysis. Uses inorganic phosphate (PPi) as phosphoryl donor instead of ATP like common ATP-dependent phosphofructokinases (ATP-PFKs), which renders the reaction reversible, and can thus function both in glycolysis and gluconeogenesis. Consistently, PPi-PFK can replace the enzymes of both the forward (ATP-PFK) and reverse (fructose-bisphosphatase (FBPase)) reactions.</text>
</comment>
<keyword evidence="2 6" id="KW-0808">Transferase</keyword>
<dbReference type="GO" id="GO:0046872">
    <property type="term" value="F:metal ion binding"/>
    <property type="evidence" value="ECO:0007669"/>
    <property type="project" value="UniProtKB-KW"/>
</dbReference>
<feature type="domain" description="Phosphofructokinase" evidence="7">
    <location>
        <begin position="5"/>
        <end position="311"/>
    </location>
</feature>
<feature type="binding site" evidence="6">
    <location>
        <position position="12"/>
    </location>
    <ligand>
        <name>diphosphate</name>
        <dbReference type="ChEBI" id="CHEBI:33019"/>
    </ligand>
</feature>
<dbReference type="Pfam" id="PF00365">
    <property type="entry name" value="PFK"/>
    <property type="match status" value="1"/>
</dbReference>
<evidence type="ECO:0000256" key="3">
    <source>
        <dbReference type="ARBA" id="ARBA00022723"/>
    </source>
</evidence>
<name>A0A1M4U564_9FIRM</name>
<dbReference type="AlphaFoldDB" id="A0A1M4U564"/>
<dbReference type="SUPFAM" id="SSF53784">
    <property type="entry name" value="Phosphofructokinase"/>
    <property type="match status" value="1"/>
</dbReference>
<accession>A0A1M4U564</accession>
<comment type="similarity">
    <text evidence="6">Belongs to the phosphofructokinase type A (PFKA) family. PPi-dependent PFK group II subfamily. Clade 'B2' sub-subfamily.</text>
</comment>
<dbReference type="Proteomes" id="UP000184251">
    <property type="component" value="Unassembled WGS sequence"/>
</dbReference>
<feature type="binding site" evidence="6">
    <location>
        <begin position="178"/>
        <end position="180"/>
    </location>
    <ligand>
        <name>substrate</name>
    </ligand>
</feature>
<dbReference type="InterPro" id="IPR011404">
    <property type="entry name" value="PPi-PFK"/>
</dbReference>
<sequence length="385" mass="42269">MNSNLLVVHGGGPTAVINSSLYGVLVEAKNHKEINKIYGAAGGTQGILDEKLLLLSDLPQEEIEKLLQTPASAIGTSRTPLYEEEYEKMVEVLKKYKIKYVLFNGGNGTMDTCGKLYDKAKEHGISVIGIPKTIDNDISVTDHCPGFGSAARYIAQTVAEIGQDVKSMPIHVSIIEAMGRNAGWITAASALAKKNDEDAPHLVYLPECPFNEEKFLEDVQRMHERHGGVVVVASEGLKDKDGNPIVKPIFESERAVYFGDVSTHLAQLVIEKLGIKARSEKPGIAGRASISLQSKVDRDEAVQVGKEAVKAALEGKTGVMVGFERTKKNYECKTLLIPIEEVMLNEKIMPKNFINAEQNGITEDFVKWCKPLIGEDLLEFAWFNK</sequence>
<dbReference type="OrthoDB" id="9802503at2"/>
<feature type="binding site" evidence="6">
    <location>
        <begin position="133"/>
        <end position="135"/>
    </location>
    <ligand>
        <name>substrate</name>
    </ligand>
</feature>
<keyword evidence="9" id="KW-1185">Reference proteome</keyword>